<dbReference type="GO" id="GO:0000781">
    <property type="term" value="C:chromosome, telomeric region"/>
    <property type="evidence" value="ECO:0007669"/>
    <property type="project" value="UniProtKB-SubCell"/>
</dbReference>
<dbReference type="GO" id="GO:0003678">
    <property type="term" value="F:DNA helicase activity"/>
    <property type="evidence" value="ECO:0007669"/>
    <property type="project" value="UniProtKB-EC"/>
</dbReference>
<dbReference type="InterPro" id="IPR036465">
    <property type="entry name" value="vWFA_dom_sf"/>
</dbReference>
<dbReference type="Pfam" id="PF08785">
    <property type="entry name" value="Ku_PK_bind"/>
    <property type="match status" value="1"/>
</dbReference>
<keyword evidence="13" id="KW-0238">DNA-binding</keyword>
<evidence type="ECO:0000256" key="11">
    <source>
        <dbReference type="ARBA" id="ARBA00022840"/>
    </source>
</evidence>
<dbReference type="GO" id="GO:0003690">
    <property type="term" value="F:double-stranded DNA binding"/>
    <property type="evidence" value="ECO:0007669"/>
    <property type="project" value="TreeGrafter"/>
</dbReference>
<evidence type="ECO:0000256" key="2">
    <source>
        <dbReference type="ARBA" id="ARBA00004574"/>
    </source>
</evidence>
<dbReference type="InParanoid" id="A0A067PUL0"/>
<evidence type="ECO:0000256" key="1">
    <source>
        <dbReference type="ARBA" id="ARBA00004123"/>
    </source>
</evidence>
<evidence type="ECO:0000256" key="3">
    <source>
        <dbReference type="ARBA" id="ARBA00007726"/>
    </source>
</evidence>
<accession>A0A067PUL0</accession>
<protein>
    <recommendedName>
        <fullName evidence="5">ATP-dependent DNA helicase II subunit 2</fullName>
        <ecNumber evidence="4">3.6.4.12</ecNumber>
    </recommendedName>
    <alternativeName>
        <fullName evidence="17">ATP-dependent DNA helicase II subunit Ku80</fullName>
    </alternativeName>
</protein>
<evidence type="ECO:0000256" key="12">
    <source>
        <dbReference type="ARBA" id="ARBA00022895"/>
    </source>
</evidence>
<dbReference type="SUPFAM" id="SSF101420">
    <property type="entry name" value="C-terminal domain of Ku80"/>
    <property type="match status" value="1"/>
</dbReference>
<dbReference type="STRING" id="933084.A0A067PUL0"/>
<evidence type="ECO:0000256" key="8">
    <source>
        <dbReference type="ARBA" id="ARBA00022763"/>
    </source>
</evidence>
<dbReference type="PANTHER" id="PTHR12604:SF4">
    <property type="entry name" value="X-RAY REPAIR CROSS-COMPLEMENTING PROTEIN 5"/>
    <property type="match status" value="1"/>
</dbReference>
<dbReference type="EC" id="3.6.4.12" evidence="4"/>
<dbReference type="InterPro" id="IPR024193">
    <property type="entry name" value="Ku80"/>
</dbReference>
<feature type="region of interest" description="Disordered" evidence="18">
    <location>
        <begin position="607"/>
        <end position="719"/>
    </location>
</feature>
<dbReference type="InterPro" id="IPR036494">
    <property type="entry name" value="Ku_C_sf"/>
</dbReference>
<dbReference type="AlphaFoldDB" id="A0A067PUL0"/>
<dbReference type="CDD" id="cd00873">
    <property type="entry name" value="KU80"/>
    <property type="match status" value="1"/>
</dbReference>
<dbReference type="GO" id="GO:0005524">
    <property type="term" value="F:ATP binding"/>
    <property type="evidence" value="ECO:0007669"/>
    <property type="project" value="UniProtKB-KW"/>
</dbReference>
<dbReference type="Gene3D" id="1.10.1600.10">
    <property type="match status" value="1"/>
</dbReference>
<dbReference type="SMART" id="SM00559">
    <property type="entry name" value="Ku78"/>
    <property type="match status" value="1"/>
</dbReference>
<keyword evidence="10" id="KW-0347">Helicase</keyword>
<feature type="region of interest" description="Disordered" evidence="18">
    <location>
        <begin position="279"/>
        <end position="299"/>
    </location>
</feature>
<feature type="compositionally biased region" description="Polar residues" evidence="18">
    <location>
        <begin position="628"/>
        <end position="650"/>
    </location>
</feature>
<evidence type="ECO:0000256" key="6">
    <source>
        <dbReference type="ARBA" id="ARBA00022454"/>
    </source>
</evidence>
<evidence type="ECO:0000256" key="16">
    <source>
        <dbReference type="ARBA" id="ARBA00023242"/>
    </source>
</evidence>
<dbReference type="GO" id="GO:0003684">
    <property type="term" value="F:damaged DNA binding"/>
    <property type="evidence" value="ECO:0007669"/>
    <property type="project" value="InterPro"/>
</dbReference>
<keyword evidence="21" id="KW-1185">Reference proteome</keyword>
<evidence type="ECO:0000256" key="18">
    <source>
        <dbReference type="SAM" id="MobiDB-lite"/>
    </source>
</evidence>
<evidence type="ECO:0000256" key="14">
    <source>
        <dbReference type="ARBA" id="ARBA00023172"/>
    </source>
</evidence>
<dbReference type="GO" id="GO:0043564">
    <property type="term" value="C:Ku70:Ku80 complex"/>
    <property type="evidence" value="ECO:0007669"/>
    <property type="project" value="InterPro"/>
</dbReference>
<keyword evidence="6" id="KW-0158">Chromosome</keyword>
<name>A0A067PUL0_9AGAM</name>
<keyword evidence="9" id="KW-0378">Hydrolase</keyword>
<proteinExistence type="inferred from homology"/>
<comment type="subcellular location">
    <subcellularLocation>
        <location evidence="2">Chromosome</location>
        <location evidence="2">Telomere</location>
    </subcellularLocation>
    <subcellularLocation>
        <location evidence="1">Nucleus</location>
    </subcellularLocation>
</comment>
<dbReference type="Gene3D" id="2.40.290.10">
    <property type="match status" value="1"/>
</dbReference>
<dbReference type="InterPro" id="IPR014893">
    <property type="entry name" value="Ku_PK_bind"/>
</dbReference>
<keyword evidence="12" id="KW-0779">Telomere</keyword>
<dbReference type="GO" id="GO:0000723">
    <property type="term" value="P:telomere maintenance"/>
    <property type="evidence" value="ECO:0007669"/>
    <property type="project" value="InterPro"/>
</dbReference>
<dbReference type="Gene3D" id="3.40.50.410">
    <property type="entry name" value="von Willebrand factor, type A domain"/>
    <property type="match status" value="1"/>
</dbReference>
<evidence type="ECO:0000259" key="19">
    <source>
        <dbReference type="SMART" id="SM00559"/>
    </source>
</evidence>
<feature type="domain" description="Ku" evidence="19">
    <location>
        <begin position="349"/>
        <end position="483"/>
    </location>
</feature>
<evidence type="ECO:0000256" key="5">
    <source>
        <dbReference type="ARBA" id="ARBA00021792"/>
    </source>
</evidence>
<keyword evidence="14" id="KW-0233">DNA recombination</keyword>
<evidence type="ECO:0000256" key="15">
    <source>
        <dbReference type="ARBA" id="ARBA00023204"/>
    </source>
</evidence>
<keyword evidence="15" id="KW-0234">DNA repair</keyword>
<comment type="similarity">
    <text evidence="3">Belongs to the ku80 family.</text>
</comment>
<evidence type="ECO:0000256" key="4">
    <source>
        <dbReference type="ARBA" id="ARBA00012551"/>
    </source>
</evidence>
<dbReference type="HOGENOM" id="CLU_010975_1_1_1"/>
<evidence type="ECO:0000256" key="10">
    <source>
        <dbReference type="ARBA" id="ARBA00022806"/>
    </source>
</evidence>
<evidence type="ECO:0000313" key="21">
    <source>
        <dbReference type="Proteomes" id="UP000027265"/>
    </source>
</evidence>
<evidence type="ECO:0000256" key="9">
    <source>
        <dbReference type="ARBA" id="ARBA00022801"/>
    </source>
</evidence>
<dbReference type="Proteomes" id="UP000027265">
    <property type="component" value="Unassembled WGS sequence"/>
</dbReference>
<sequence>MVAERAGYTVTMFLVDISPTMGKTRTVQLPDGPGGEPRSTEMTNLEWALQFIFNGRKTDQCGVIVFGSEDTDNVINEKNGGYEHVSEYIPIGQPNANTLAQLSALEPSEITGDPIDALIVGVETQHRYLSSKKTWTRKMILVTDGENPIEIEDWEAIVKKMNAFDVRLTIIGVDFDDEELPFHEEDKSQIKHANETFFHTFTSSLTTGLVGNCALALIETTRPDIKTTKSALMGTTLRMGDPETRDEEAVVICVKASKATAMARPKGWKRFALRSRVNEEGEGDRMDVDEEEGGGEKKEVFAQLKMRTEYVIDTHEAEDDEGASDDKVKVEDPDEEDDSQEEKKRAEHLEKVEKEQLQRGFKYGQTYVLCPDGFERLRTRKGIDICGFFLAKNFRRELPMSEVSYIWADPSSPSEQVALSSIVQAMYEKGVMAIARWVSRDGMDPKMGVLHPVVFDKVDCLLWVQMPFADDIRKYSFASLDNLINKNGEPITKHPYIPTEEQQEAMDNFVDAMDLMYAGEKDEEGNRGPWFDPRLSYNPAIHRTKQALFHSAVVSDLTTNPLPPPHPELLKYFEPPKKVVKRARGAVEECKTLFKVKEVPKRVIRPRKDGHVRARDEDEDMLLLDNMPRTTPSPQKNQPLASTSSQQLTPSKKKPVVQDSDTETEDEDESNLLLDKKGPPRTRTRPDFLPTPAPDSPSSSSQQLQRLSISDRGRAPGRIVGTTYPLEDFRQNIKEGDLVTKAVEDLGFVIGEIVMKPFTERRTGELLDCLKEMRDVSLKEDEIDAWNDFLQELKDNCLSDPGNPDFWNEVTKLGRSISLISKPEAAKHGGKSSISENLATKFIES</sequence>
<dbReference type="InterPro" id="IPR006164">
    <property type="entry name" value="DNA_bd_Ku70/Ku80"/>
</dbReference>
<keyword evidence="7" id="KW-0547">Nucleotide-binding</keyword>
<gene>
    <name evidence="20" type="ORF">JAAARDRAFT_196318</name>
</gene>
<evidence type="ECO:0000256" key="13">
    <source>
        <dbReference type="ARBA" id="ARBA00023125"/>
    </source>
</evidence>
<feature type="region of interest" description="Disordered" evidence="18">
    <location>
        <begin position="313"/>
        <end position="348"/>
    </location>
</feature>
<dbReference type="GO" id="GO:0016787">
    <property type="term" value="F:hydrolase activity"/>
    <property type="evidence" value="ECO:0007669"/>
    <property type="project" value="UniProtKB-KW"/>
</dbReference>
<dbReference type="SUPFAM" id="SSF53300">
    <property type="entry name" value="vWA-like"/>
    <property type="match status" value="1"/>
</dbReference>
<dbReference type="GO" id="GO:0006310">
    <property type="term" value="P:DNA recombination"/>
    <property type="evidence" value="ECO:0007669"/>
    <property type="project" value="UniProtKB-KW"/>
</dbReference>
<dbReference type="FunCoup" id="A0A067PUL0">
    <property type="interactions" value="438"/>
</dbReference>
<keyword evidence="8" id="KW-0227">DNA damage</keyword>
<evidence type="ECO:0000256" key="17">
    <source>
        <dbReference type="ARBA" id="ARBA00031847"/>
    </source>
</evidence>
<dbReference type="Gene3D" id="1.25.40.240">
    <property type="entry name" value="Ku, C-terminal domain"/>
    <property type="match status" value="1"/>
</dbReference>
<dbReference type="GO" id="GO:0006303">
    <property type="term" value="P:double-strand break repair via nonhomologous end joining"/>
    <property type="evidence" value="ECO:0007669"/>
    <property type="project" value="InterPro"/>
</dbReference>
<feature type="compositionally biased region" description="Basic and acidic residues" evidence="18">
    <location>
        <begin position="607"/>
        <end position="616"/>
    </location>
</feature>
<dbReference type="GO" id="GO:0042162">
    <property type="term" value="F:telomeric DNA binding"/>
    <property type="evidence" value="ECO:0007669"/>
    <property type="project" value="InterPro"/>
</dbReference>
<organism evidence="20 21">
    <name type="scientific">Jaapia argillacea MUCL 33604</name>
    <dbReference type="NCBI Taxonomy" id="933084"/>
    <lineage>
        <taxon>Eukaryota</taxon>
        <taxon>Fungi</taxon>
        <taxon>Dikarya</taxon>
        <taxon>Basidiomycota</taxon>
        <taxon>Agaricomycotina</taxon>
        <taxon>Agaricomycetes</taxon>
        <taxon>Agaricomycetidae</taxon>
        <taxon>Jaapiales</taxon>
        <taxon>Jaapiaceae</taxon>
        <taxon>Jaapia</taxon>
    </lineage>
</organism>
<dbReference type="EMBL" id="KL197727">
    <property type="protein sequence ID" value="KDQ54942.1"/>
    <property type="molecule type" value="Genomic_DNA"/>
</dbReference>
<dbReference type="Pfam" id="PF02735">
    <property type="entry name" value="Ku"/>
    <property type="match status" value="1"/>
</dbReference>
<keyword evidence="16" id="KW-0539">Nucleus</keyword>
<feature type="compositionally biased region" description="Low complexity" evidence="18">
    <location>
        <begin position="696"/>
        <end position="708"/>
    </location>
</feature>
<evidence type="ECO:0000313" key="20">
    <source>
        <dbReference type="EMBL" id="KDQ54942.1"/>
    </source>
</evidence>
<dbReference type="SUPFAM" id="SSF100939">
    <property type="entry name" value="SPOC domain-like"/>
    <property type="match status" value="1"/>
</dbReference>
<reference evidence="21" key="1">
    <citation type="journal article" date="2014" name="Proc. Natl. Acad. Sci. U.S.A.">
        <title>Extensive sampling of basidiomycete genomes demonstrates inadequacy of the white-rot/brown-rot paradigm for wood decay fungi.</title>
        <authorList>
            <person name="Riley R."/>
            <person name="Salamov A.A."/>
            <person name="Brown D.W."/>
            <person name="Nagy L.G."/>
            <person name="Floudas D."/>
            <person name="Held B.W."/>
            <person name="Levasseur A."/>
            <person name="Lombard V."/>
            <person name="Morin E."/>
            <person name="Otillar R."/>
            <person name="Lindquist E.A."/>
            <person name="Sun H."/>
            <person name="LaButti K.M."/>
            <person name="Schmutz J."/>
            <person name="Jabbour D."/>
            <person name="Luo H."/>
            <person name="Baker S.E."/>
            <person name="Pisabarro A.G."/>
            <person name="Walton J.D."/>
            <person name="Blanchette R.A."/>
            <person name="Henrissat B."/>
            <person name="Martin F."/>
            <person name="Cullen D."/>
            <person name="Hibbett D.S."/>
            <person name="Grigoriev I.V."/>
        </authorList>
    </citation>
    <scope>NUCLEOTIDE SEQUENCE [LARGE SCALE GENOMIC DNA]</scope>
    <source>
        <strain evidence="21">MUCL 33604</strain>
    </source>
</reference>
<dbReference type="InterPro" id="IPR016194">
    <property type="entry name" value="SPOC-like_C_dom_sf"/>
</dbReference>
<evidence type="ECO:0000256" key="7">
    <source>
        <dbReference type="ARBA" id="ARBA00022741"/>
    </source>
</evidence>
<keyword evidence="11" id="KW-0067">ATP-binding</keyword>
<dbReference type="OrthoDB" id="30826at2759"/>
<dbReference type="FunFam" id="1.10.1600.10:FF:000002">
    <property type="entry name" value="X-ray repair cross-complementing protein 5"/>
    <property type="match status" value="1"/>
</dbReference>
<dbReference type="PANTHER" id="PTHR12604">
    <property type="entry name" value="KU AUTOANTIGEN DNA HELICASE"/>
    <property type="match status" value="1"/>
</dbReference>
<feature type="compositionally biased region" description="Acidic residues" evidence="18">
    <location>
        <begin position="660"/>
        <end position="670"/>
    </location>
</feature>